<keyword evidence="7" id="KW-0999">Mitochondrion inner membrane</keyword>
<dbReference type="AlphaFoldDB" id="H3A753"/>
<evidence type="ECO:0000256" key="5">
    <source>
        <dbReference type="ARBA" id="ARBA00023128"/>
    </source>
</evidence>
<evidence type="ECO:0000256" key="7">
    <source>
        <dbReference type="RuleBase" id="RU363021"/>
    </source>
</evidence>
<dbReference type="FunCoup" id="H3A753">
    <property type="interactions" value="556"/>
</dbReference>
<dbReference type="STRING" id="7897.ENSLACP00000005474"/>
<dbReference type="EMBL" id="AFYH01233893">
    <property type="status" value="NOT_ANNOTATED_CDS"/>
    <property type="molecule type" value="Genomic_DNA"/>
</dbReference>
<dbReference type="Proteomes" id="UP000008672">
    <property type="component" value="Unassembled WGS sequence"/>
</dbReference>
<organism evidence="9 10">
    <name type="scientific">Latimeria chalumnae</name>
    <name type="common">Coelacanth</name>
    <dbReference type="NCBI Taxonomy" id="7897"/>
    <lineage>
        <taxon>Eukaryota</taxon>
        <taxon>Metazoa</taxon>
        <taxon>Chordata</taxon>
        <taxon>Craniata</taxon>
        <taxon>Vertebrata</taxon>
        <taxon>Euteleostomi</taxon>
        <taxon>Coelacanthiformes</taxon>
        <taxon>Coelacanthidae</taxon>
        <taxon>Latimeria</taxon>
    </lineage>
</organism>
<reference evidence="10" key="1">
    <citation type="submission" date="2011-08" db="EMBL/GenBank/DDBJ databases">
        <title>The draft genome of Latimeria chalumnae.</title>
        <authorList>
            <person name="Di Palma F."/>
            <person name="Alfoldi J."/>
            <person name="Johnson J."/>
            <person name="Berlin A."/>
            <person name="Gnerre S."/>
            <person name="Jaffe D."/>
            <person name="MacCallum I."/>
            <person name="Young S."/>
            <person name="Walker B.J."/>
            <person name="Lander E."/>
            <person name="Lindblad-Toh K."/>
        </authorList>
    </citation>
    <scope>NUCLEOTIDE SEQUENCE [LARGE SCALE GENOMIC DNA]</scope>
    <source>
        <strain evidence="10">Wild caught</strain>
    </source>
</reference>
<keyword evidence="6 7" id="KW-0472">Membrane</keyword>
<dbReference type="OrthoDB" id="9421762at2759"/>
<comment type="function">
    <text evidence="7">Component of the MICOS complex, a large protein complex of the mitochondrial inner membrane that plays crucial roles in the maintenance of crista junctions, inner membrane architecture, and formation of contact sites to the outer membrane.</text>
</comment>
<feature type="compositionally biased region" description="Low complexity" evidence="8">
    <location>
        <begin position="201"/>
        <end position="210"/>
    </location>
</feature>
<keyword evidence="3 7" id="KW-0812">Transmembrane</keyword>
<dbReference type="GO" id="GO:0042407">
    <property type="term" value="P:cristae formation"/>
    <property type="evidence" value="ECO:0007669"/>
    <property type="project" value="InterPro"/>
</dbReference>
<dbReference type="PANTHER" id="PTHR14564">
    <property type="entry name" value="MICOS COMPLEX SUBUNIT MIC26 / MIC27 FAMILY MEMBER"/>
    <property type="match status" value="1"/>
</dbReference>
<evidence type="ECO:0000256" key="3">
    <source>
        <dbReference type="ARBA" id="ARBA00022692"/>
    </source>
</evidence>
<keyword evidence="4 7" id="KW-1133">Transmembrane helix</keyword>
<comment type="subunit">
    <text evidence="7">Component of the mitochondrial contact site and cristae organizing system (MICOS) complex.</text>
</comment>
<sequence>MYKVLGLAVVPASLSFTLMRVYAEEKKLEDSLKVDELSLYSIPTFKHKYVEEEPSKLEENISWFRQSAEPYTAKCQEVYTKAKPKLQNVAELGKESYEFLNSPPQGFYPRLGVIGFAGIAGLFFARGSRIKKVVYPLGLMAFGASLYYPQQAAAFAKGTGSAVYDWSLQAYVAVESYLKDSTSRKKPAKKHSTKNEEVSEKSSSSISATEETSEAEKSSSSSS</sequence>
<dbReference type="EMBL" id="AFYH01233891">
    <property type="status" value="NOT_ANNOTATED_CDS"/>
    <property type="molecule type" value="Genomic_DNA"/>
</dbReference>
<dbReference type="InParanoid" id="H3A753"/>
<dbReference type="EMBL" id="AFYH01233888">
    <property type="status" value="NOT_ANNOTATED_CDS"/>
    <property type="molecule type" value="Genomic_DNA"/>
</dbReference>
<dbReference type="EMBL" id="AFYH01233894">
    <property type="status" value="NOT_ANNOTATED_CDS"/>
    <property type="molecule type" value="Genomic_DNA"/>
</dbReference>
<reference evidence="9" key="3">
    <citation type="submission" date="2025-09" db="UniProtKB">
        <authorList>
            <consortium name="Ensembl"/>
        </authorList>
    </citation>
    <scope>IDENTIFICATION</scope>
</reference>
<dbReference type="Bgee" id="ENSLACG00000004870">
    <property type="expression patterns" value="Expressed in mesonephros and 6 other cell types or tissues"/>
</dbReference>
<comment type="subcellular location">
    <subcellularLocation>
        <location evidence="7">Mitochondrion inner membrane</location>
    </subcellularLocation>
    <subcellularLocation>
        <location evidence="1">Mitochondrion membrane</location>
    </subcellularLocation>
</comment>
<evidence type="ECO:0000256" key="6">
    <source>
        <dbReference type="ARBA" id="ARBA00023136"/>
    </source>
</evidence>
<proteinExistence type="inferred from homology"/>
<dbReference type="KEGG" id="lcm:102348036"/>
<dbReference type="GeneTree" id="ENSGT00530000063666"/>
<dbReference type="EMBL" id="AFYH01233887">
    <property type="status" value="NOT_ANNOTATED_CDS"/>
    <property type="molecule type" value="Genomic_DNA"/>
</dbReference>
<feature type="region of interest" description="Disordered" evidence="8">
    <location>
        <begin position="179"/>
        <end position="223"/>
    </location>
</feature>
<dbReference type="EMBL" id="AFYH01233895">
    <property type="status" value="NOT_ANNOTATED_CDS"/>
    <property type="molecule type" value="Genomic_DNA"/>
</dbReference>
<evidence type="ECO:0000256" key="8">
    <source>
        <dbReference type="SAM" id="MobiDB-lite"/>
    </source>
</evidence>
<dbReference type="EMBL" id="AFYH01233896">
    <property type="status" value="NOT_ANNOTATED_CDS"/>
    <property type="molecule type" value="Genomic_DNA"/>
</dbReference>
<evidence type="ECO:0000313" key="10">
    <source>
        <dbReference type="Proteomes" id="UP000008672"/>
    </source>
</evidence>
<dbReference type="EMBL" id="AFYH01233890">
    <property type="status" value="NOT_ANNOTATED_CDS"/>
    <property type="molecule type" value="Genomic_DNA"/>
</dbReference>
<keyword evidence="10" id="KW-1185">Reference proteome</keyword>
<evidence type="ECO:0000256" key="4">
    <source>
        <dbReference type="ARBA" id="ARBA00022989"/>
    </source>
</evidence>
<comment type="similarity">
    <text evidence="2">Belongs to the apolipoprotein O/MICOS complex subunit Mic27 family.</text>
</comment>
<evidence type="ECO:0000256" key="2">
    <source>
        <dbReference type="ARBA" id="ARBA00010904"/>
    </source>
</evidence>
<dbReference type="EMBL" id="AFYH01233889">
    <property type="status" value="NOT_ANNOTATED_CDS"/>
    <property type="molecule type" value="Genomic_DNA"/>
</dbReference>
<protein>
    <recommendedName>
        <fullName evidence="7">MICOS complex subunit</fullName>
    </recommendedName>
</protein>
<dbReference type="GO" id="GO:0061617">
    <property type="term" value="C:MICOS complex"/>
    <property type="evidence" value="ECO:0007669"/>
    <property type="project" value="UniProtKB-UniRule"/>
</dbReference>
<feature type="transmembrane region" description="Helical" evidence="7">
    <location>
        <begin position="107"/>
        <end position="125"/>
    </location>
</feature>
<evidence type="ECO:0000313" key="9">
    <source>
        <dbReference type="Ensembl" id="ENSLACP00000005474.1"/>
    </source>
</evidence>
<dbReference type="Ensembl" id="ENSLACT00000005522.1">
    <property type="protein sequence ID" value="ENSLACP00000005474.1"/>
    <property type="gene ID" value="ENSLACG00000004870.1"/>
</dbReference>
<evidence type="ECO:0000256" key="1">
    <source>
        <dbReference type="ARBA" id="ARBA00004325"/>
    </source>
</evidence>
<dbReference type="OMA" id="KVYASQK"/>
<dbReference type="GeneID" id="102348036"/>
<accession>H3A753</accession>
<dbReference type="Pfam" id="PF09769">
    <property type="entry name" value="ApoO"/>
    <property type="match status" value="1"/>
</dbReference>
<reference evidence="9" key="2">
    <citation type="submission" date="2025-08" db="UniProtKB">
        <authorList>
            <consortium name="Ensembl"/>
        </authorList>
    </citation>
    <scope>IDENTIFICATION</scope>
</reference>
<keyword evidence="5 7" id="KW-0496">Mitochondrion</keyword>
<name>H3A753_LATCH</name>
<gene>
    <name evidence="9" type="primary">APOO</name>
</gene>
<dbReference type="CTD" id="641319"/>
<dbReference type="HOGENOM" id="CLU_048383_1_0_1"/>
<dbReference type="EMBL" id="AFYH01233892">
    <property type="status" value="NOT_ANNOTATED_CDS"/>
    <property type="molecule type" value="Genomic_DNA"/>
</dbReference>
<dbReference type="InterPro" id="IPR033182">
    <property type="entry name" value="MIC26/MIC27_animal"/>
</dbReference>
<dbReference type="eggNOG" id="KOG4798">
    <property type="taxonomic scope" value="Eukaryota"/>
</dbReference>
<dbReference type="InterPro" id="IPR019166">
    <property type="entry name" value="MIC26/MIC27"/>
</dbReference>